<feature type="compositionally biased region" description="Basic and acidic residues" evidence="1">
    <location>
        <begin position="12"/>
        <end position="21"/>
    </location>
</feature>
<organism evidence="2 3">
    <name type="scientific">Vanilla planifolia</name>
    <name type="common">Vanilla</name>
    <dbReference type="NCBI Taxonomy" id="51239"/>
    <lineage>
        <taxon>Eukaryota</taxon>
        <taxon>Viridiplantae</taxon>
        <taxon>Streptophyta</taxon>
        <taxon>Embryophyta</taxon>
        <taxon>Tracheophyta</taxon>
        <taxon>Spermatophyta</taxon>
        <taxon>Magnoliopsida</taxon>
        <taxon>Liliopsida</taxon>
        <taxon>Asparagales</taxon>
        <taxon>Orchidaceae</taxon>
        <taxon>Vanilloideae</taxon>
        <taxon>Vanilleae</taxon>
        <taxon>Vanilla</taxon>
    </lineage>
</organism>
<sequence length="63" mass="7048">MEKTQEKAGGSRKRETSETERKGRFRRICVFCGSRAGNNPSFMRVWDDGGAVGDDSLVSVRHT</sequence>
<accession>A0A835RB42</accession>
<keyword evidence="3" id="KW-1185">Reference proteome</keyword>
<evidence type="ECO:0000256" key="1">
    <source>
        <dbReference type="SAM" id="MobiDB-lite"/>
    </source>
</evidence>
<dbReference type="EMBL" id="JADCNL010000003">
    <property type="protein sequence ID" value="KAG0489096.1"/>
    <property type="molecule type" value="Genomic_DNA"/>
</dbReference>
<name>A0A835RB42_VANPL</name>
<evidence type="ECO:0000313" key="2">
    <source>
        <dbReference type="EMBL" id="KAG0489096.1"/>
    </source>
</evidence>
<dbReference type="Proteomes" id="UP000636800">
    <property type="component" value="Chromosome 3"/>
</dbReference>
<evidence type="ECO:0000313" key="3">
    <source>
        <dbReference type="Proteomes" id="UP000636800"/>
    </source>
</evidence>
<reference evidence="2 3" key="1">
    <citation type="journal article" date="2020" name="Nat. Food">
        <title>A phased Vanilla planifolia genome enables genetic improvement of flavour and production.</title>
        <authorList>
            <person name="Hasing T."/>
            <person name="Tang H."/>
            <person name="Brym M."/>
            <person name="Khazi F."/>
            <person name="Huang T."/>
            <person name="Chambers A.H."/>
        </authorList>
    </citation>
    <scope>NUCLEOTIDE SEQUENCE [LARGE SCALE GENOMIC DNA]</scope>
    <source>
        <tissue evidence="2">Leaf</tissue>
    </source>
</reference>
<feature type="region of interest" description="Disordered" evidence="1">
    <location>
        <begin position="1"/>
        <end position="21"/>
    </location>
</feature>
<protein>
    <submittedName>
        <fullName evidence="2">Uncharacterized protein</fullName>
    </submittedName>
</protein>
<dbReference type="AlphaFoldDB" id="A0A835RB42"/>
<proteinExistence type="predicted"/>
<comment type="caution">
    <text evidence="2">The sequence shown here is derived from an EMBL/GenBank/DDBJ whole genome shotgun (WGS) entry which is preliminary data.</text>
</comment>
<gene>
    <name evidence="2" type="ORF">HPP92_007907</name>
</gene>